<gene>
    <name evidence="3" type="ORF">Agabi119p4_5645</name>
</gene>
<protein>
    <recommendedName>
        <fullName evidence="2">Carboxylesterase type B domain-containing protein</fullName>
    </recommendedName>
</protein>
<evidence type="ECO:0000313" key="3">
    <source>
        <dbReference type="EMBL" id="KAF7773478.1"/>
    </source>
</evidence>
<sequence length="145" mass="15125">MLLVVVQFFLALTHISATPTPNSSLEIHLPTGTFRGFSVAGSGVDQWLGIPFAEPPIGPLRFKAPVPITASGEPGAVKNATEFGNACPQLENDGLGPPNAPISEDCLFLNVYRPSGSGDDLPVLFWLHGGAWNTGAASQTDPSGE</sequence>
<feature type="domain" description="Carboxylesterase type B" evidence="2">
    <location>
        <begin position="25"/>
        <end position="143"/>
    </location>
</feature>
<evidence type="ECO:0000256" key="1">
    <source>
        <dbReference type="SAM" id="SignalP"/>
    </source>
</evidence>
<proteinExistence type="predicted"/>
<accession>A0A8H7F219</accession>
<dbReference type="SUPFAM" id="SSF53474">
    <property type="entry name" value="alpha/beta-Hydrolases"/>
    <property type="match status" value="1"/>
</dbReference>
<dbReference type="Proteomes" id="UP000629468">
    <property type="component" value="Unassembled WGS sequence"/>
</dbReference>
<organism evidence="3 4">
    <name type="scientific">Agaricus bisporus var. burnettii</name>
    <dbReference type="NCBI Taxonomy" id="192524"/>
    <lineage>
        <taxon>Eukaryota</taxon>
        <taxon>Fungi</taxon>
        <taxon>Dikarya</taxon>
        <taxon>Basidiomycota</taxon>
        <taxon>Agaricomycotina</taxon>
        <taxon>Agaricomycetes</taxon>
        <taxon>Agaricomycetidae</taxon>
        <taxon>Agaricales</taxon>
        <taxon>Agaricineae</taxon>
        <taxon>Agaricaceae</taxon>
        <taxon>Agaricus</taxon>
    </lineage>
</organism>
<feature type="chain" id="PRO_5034748981" description="Carboxylesterase type B domain-containing protein" evidence="1">
    <location>
        <begin position="18"/>
        <end position="145"/>
    </location>
</feature>
<dbReference type="AlphaFoldDB" id="A0A8H7F219"/>
<evidence type="ECO:0000259" key="2">
    <source>
        <dbReference type="Pfam" id="PF00135"/>
    </source>
</evidence>
<reference evidence="3 4" key="1">
    <citation type="journal article" name="Sci. Rep.">
        <title>Telomere-to-telomere assembled and centromere annotated genomes of the two main subspecies of the button mushroom Agaricus bisporus reveal especially polymorphic chromosome ends.</title>
        <authorList>
            <person name="Sonnenberg A.S.M."/>
            <person name="Sedaghat-Telgerd N."/>
            <person name="Lavrijssen B."/>
            <person name="Ohm R.A."/>
            <person name="Hendrickx P.M."/>
            <person name="Scholtmeijer K."/>
            <person name="Baars J.J.P."/>
            <person name="van Peer A."/>
        </authorList>
    </citation>
    <scope>NUCLEOTIDE SEQUENCE [LARGE SCALE GENOMIC DNA]</scope>
    <source>
        <strain evidence="3 4">H119_p4</strain>
    </source>
</reference>
<comment type="caution">
    <text evidence="3">The sequence shown here is derived from an EMBL/GenBank/DDBJ whole genome shotgun (WGS) entry which is preliminary data.</text>
</comment>
<dbReference type="InterPro" id="IPR002018">
    <property type="entry name" value="CarbesteraseB"/>
</dbReference>
<evidence type="ECO:0000313" key="4">
    <source>
        <dbReference type="Proteomes" id="UP000629468"/>
    </source>
</evidence>
<feature type="signal peptide" evidence="1">
    <location>
        <begin position="1"/>
        <end position="17"/>
    </location>
</feature>
<dbReference type="PROSITE" id="PS00941">
    <property type="entry name" value="CARBOXYLESTERASE_B_2"/>
    <property type="match status" value="1"/>
</dbReference>
<keyword evidence="1" id="KW-0732">Signal</keyword>
<dbReference type="PANTHER" id="PTHR11559">
    <property type="entry name" value="CARBOXYLESTERASE"/>
    <property type="match status" value="1"/>
</dbReference>
<name>A0A8H7F219_AGABI</name>
<dbReference type="Pfam" id="PF00135">
    <property type="entry name" value="COesterase"/>
    <property type="match status" value="1"/>
</dbReference>
<dbReference type="InterPro" id="IPR029058">
    <property type="entry name" value="AB_hydrolase_fold"/>
</dbReference>
<dbReference type="EMBL" id="JABXXO010000007">
    <property type="protein sequence ID" value="KAF7773478.1"/>
    <property type="molecule type" value="Genomic_DNA"/>
</dbReference>
<dbReference type="Gene3D" id="3.40.50.1820">
    <property type="entry name" value="alpha/beta hydrolase"/>
    <property type="match status" value="1"/>
</dbReference>
<dbReference type="InterPro" id="IPR019819">
    <property type="entry name" value="Carboxylesterase_B_CS"/>
</dbReference>
<dbReference type="InterPro" id="IPR050309">
    <property type="entry name" value="Type-B_Carboxylest/Lipase"/>
</dbReference>